<dbReference type="Gene3D" id="3.30.420.10">
    <property type="entry name" value="Ribonuclease H-like superfamily/Ribonuclease H"/>
    <property type="match status" value="1"/>
</dbReference>
<accession>A0A6N1VGU8</accession>
<dbReference type="Pfam" id="PF01527">
    <property type="entry name" value="HTH_Tnp_1"/>
    <property type="match status" value="1"/>
</dbReference>
<dbReference type="PROSITE" id="PS50994">
    <property type="entry name" value="INTEGRASE"/>
    <property type="match status" value="1"/>
</dbReference>
<feature type="domain" description="Integrase catalytic" evidence="1">
    <location>
        <begin position="199"/>
        <end position="360"/>
    </location>
</feature>
<dbReference type="EMBL" id="CP054836">
    <property type="protein sequence ID" value="QKV20044.1"/>
    <property type="molecule type" value="Genomic_DNA"/>
</dbReference>
<sequence>MKRSRFSEEQIIAILKQQESGMATADVCREHGISSATFYKWKAKFGGLEVSDARRLKALEDENAKLKKLLAEQMLDNAMLKDIASRKLVTPAARRDAVAHLCEAHQVSQRRACSVLGVDRSSVRYRSVRPDDADLREAMKAVAAARRRFGYRRVHVMLERQGWQVNLKKLRRLYAEERLQVKKRGGRKRAVGTRRPMLVPERPKERWSLDFVSDAFTDGRRFRVLAIVDDFSRECLALVADTSLSGLRVTRELTAIMARRGRPGTIVSDNGTELTSMAVLRWCQETRIDWHYTAPGKPMQNAFIESFNGSFRDELLNETLFSSLTEARKKITAWKEDYNRHRPHSSLGNLTPQEFAMKSRLETKAA</sequence>
<dbReference type="InterPro" id="IPR025948">
    <property type="entry name" value="HTH-like_dom"/>
</dbReference>
<dbReference type="Proteomes" id="UP000509367">
    <property type="component" value="Chromosome"/>
</dbReference>
<dbReference type="GO" id="GO:0015074">
    <property type="term" value="P:DNA integration"/>
    <property type="evidence" value="ECO:0007669"/>
    <property type="project" value="InterPro"/>
</dbReference>
<dbReference type="SUPFAM" id="SSF46689">
    <property type="entry name" value="Homeodomain-like"/>
    <property type="match status" value="1"/>
</dbReference>
<proteinExistence type="predicted"/>
<dbReference type="GO" id="GO:0006313">
    <property type="term" value="P:DNA transposition"/>
    <property type="evidence" value="ECO:0007669"/>
    <property type="project" value="InterPro"/>
</dbReference>
<gene>
    <name evidence="2" type="ORF">HTY61_17095</name>
</gene>
<dbReference type="PANTHER" id="PTHR47515:SF1">
    <property type="entry name" value="BLR2054 PROTEIN"/>
    <property type="match status" value="1"/>
</dbReference>
<keyword evidence="3" id="KW-1185">Reference proteome</keyword>
<dbReference type="PANTHER" id="PTHR47515">
    <property type="entry name" value="LOW CALCIUM RESPONSE LOCUS PROTEIN T"/>
    <property type="match status" value="1"/>
</dbReference>
<dbReference type="GO" id="GO:0004803">
    <property type="term" value="F:transposase activity"/>
    <property type="evidence" value="ECO:0007669"/>
    <property type="project" value="InterPro"/>
</dbReference>
<dbReference type="InterPro" id="IPR001584">
    <property type="entry name" value="Integrase_cat-core"/>
</dbReference>
<dbReference type="InterPro" id="IPR012337">
    <property type="entry name" value="RNaseH-like_sf"/>
</dbReference>
<evidence type="ECO:0000313" key="2">
    <source>
        <dbReference type="EMBL" id="QKV20044.1"/>
    </source>
</evidence>
<dbReference type="InterPro" id="IPR002514">
    <property type="entry name" value="Transposase_8"/>
</dbReference>
<dbReference type="RefSeq" id="WP_175277935.1">
    <property type="nucleotide sequence ID" value="NZ_CP054836.1"/>
</dbReference>
<protein>
    <submittedName>
        <fullName evidence="2">IS3 family transposase</fullName>
    </submittedName>
</protein>
<dbReference type="InterPro" id="IPR009057">
    <property type="entry name" value="Homeodomain-like_sf"/>
</dbReference>
<dbReference type="AlphaFoldDB" id="A0A6N1VGU8"/>
<dbReference type="Pfam" id="PF13683">
    <property type="entry name" value="rve_3"/>
    <property type="match status" value="1"/>
</dbReference>
<dbReference type="SUPFAM" id="SSF53098">
    <property type="entry name" value="Ribonuclease H-like"/>
    <property type="match status" value="1"/>
</dbReference>
<organism evidence="2 3">
    <name type="scientific">Oricola thermophila</name>
    <dbReference type="NCBI Taxonomy" id="2742145"/>
    <lineage>
        <taxon>Bacteria</taxon>
        <taxon>Pseudomonadati</taxon>
        <taxon>Pseudomonadota</taxon>
        <taxon>Alphaproteobacteria</taxon>
        <taxon>Hyphomicrobiales</taxon>
        <taxon>Ahrensiaceae</taxon>
        <taxon>Oricola</taxon>
    </lineage>
</organism>
<name>A0A6N1VGU8_9HYPH</name>
<dbReference type="Pfam" id="PF13276">
    <property type="entry name" value="HTH_21"/>
    <property type="match status" value="1"/>
</dbReference>
<dbReference type="NCBIfam" id="NF033516">
    <property type="entry name" value="transpos_IS3"/>
    <property type="match status" value="1"/>
</dbReference>
<dbReference type="InterPro" id="IPR036397">
    <property type="entry name" value="RNaseH_sf"/>
</dbReference>
<evidence type="ECO:0000259" key="1">
    <source>
        <dbReference type="PROSITE" id="PS50994"/>
    </source>
</evidence>
<dbReference type="KEGG" id="orm:HTY61_17095"/>
<dbReference type="InterPro" id="IPR048020">
    <property type="entry name" value="Transpos_IS3"/>
</dbReference>
<evidence type="ECO:0000313" key="3">
    <source>
        <dbReference type="Proteomes" id="UP000509367"/>
    </source>
</evidence>
<reference evidence="2 3" key="1">
    <citation type="submission" date="2020-06" db="EMBL/GenBank/DDBJ databases">
        <title>Oricola thermophila sp. nov. isolated from a tidal sediments.</title>
        <authorList>
            <person name="Kwon K.K."/>
            <person name="Yang S.-H."/>
            <person name="Park M.-J."/>
        </authorList>
    </citation>
    <scope>NUCLEOTIDE SEQUENCE [LARGE SCALE GENOMIC DNA]</scope>
    <source>
        <strain evidence="2 3">MEBiC13590</strain>
    </source>
</reference>
<dbReference type="GO" id="GO:0003677">
    <property type="term" value="F:DNA binding"/>
    <property type="evidence" value="ECO:0007669"/>
    <property type="project" value="InterPro"/>
</dbReference>